<name>A0A7V7QHC6_9FIRM</name>
<gene>
    <name evidence="1" type="ORF">F7O84_17645</name>
</gene>
<evidence type="ECO:0000313" key="1">
    <source>
        <dbReference type="EMBL" id="KAB1434313.1"/>
    </source>
</evidence>
<comment type="caution">
    <text evidence="1">The sequence shown here is derived from an EMBL/GenBank/DDBJ whole genome shotgun (WGS) entry which is preliminary data.</text>
</comment>
<dbReference type="InterPro" id="IPR027417">
    <property type="entry name" value="P-loop_NTPase"/>
</dbReference>
<sequence>MAFSLNTRGRCWFGTIHVTNMENAGLKKEEYENPEYLADKFIELWETSGKGRKAGVVVCVSLDGCYHAHIACYGNTTTLKKVSDVLFKTHIEPQLGGKDSLKSYLLKEGKYEEKGEQVLCVKGIDVIQDNQGKRNDLDEIEELLNDGLTPEDIFDTSFRYRKYEKMIKSAYIGRRIKETPLIKEVNNEWHVGNSGSGKTYYYYQLCEKYSPEKVYMTTDFENGGFDFYIEQGAPPIIFLDEFKGNMRYGQLLTILDKYSRTQTHCRYTNTYNLWTTCIITSIFPPDEVYSSMVENEKRDRDKIDQLLRRLDVIVYHYKKDGEYKSFSIPASEYIDYNNLKQRALENIDGFVEVDNLDGISFND</sequence>
<reference evidence="1 2" key="2">
    <citation type="submission" date="2020-02" db="EMBL/GenBank/DDBJ databases">
        <title>Candidatus Galacturonibacter soehngenii shows hetero-acetogenic catabolism of galacturonic acid but lacks a canonical carbon monoxide dehydrogenase/acetyl-CoA synthase complex.</title>
        <authorList>
            <person name="Diender M."/>
            <person name="Stouten G.R."/>
            <person name="Petersen J.F."/>
            <person name="Nielsen P.H."/>
            <person name="Dueholm M.S."/>
            <person name="Pronk J.T."/>
            <person name="Van Loosdrecht M.C.M."/>
        </authorList>
    </citation>
    <scope>NUCLEOTIDE SEQUENCE [LARGE SCALE GENOMIC DNA]</scope>
    <source>
        <strain evidence="1">GalUA</strain>
    </source>
</reference>
<evidence type="ECO:0000313" key="2">
    <source>
        <dbReference type="Proteomes" id="UP000461768"/>
    </source>
</evidence>
<dbReference type="SUPFAM" id="SSF52540">
    <property type="entry name" value="P-loop containing nucleoside triphosphate hydrolases"/>
    <property type="match status" value="1"/>
</dbReference>
<organism evidence="1 2">
    <name type="scientific">Candidatus Galacturonatibacter soehngenii</name>
    <dbReference type="NCBI Taxonomy" id="2307010"/>
    <lineage>
        <taxon>Bacteria</taxon>
        <taxon>Bacillati</taxon>
        <taxon>Bacillota</taxon>
        <taxon>Clostridia</taxon>
        <taxon>Lachnospirales</taxon>
        <taxon>Lachnospiraceae</taxon>
        <taxon>Candidatus Galacturonatibacter</taxon>
    </lineage>
</organism>
<dbReference type="EMBL" id="WAGX01000008">
    <property type="protein sequence ID" value="KAB1434313.1"/>
    <property type="molecule type" value="Genomic_DNA"/>
</dbReference>
<dbReference type="OrthoDB" id="2217019at2"/>
<evidence type="ECO:0008006" key="3">
    <source>
        <dbReference type="Google" id="ProtNLM"/>
    </source>
</evidence>
<reference evidence="1 2" key="1">
    <citation type="submission" date="2019-09" db="EMBL/GenBank/DDBJ databases">
        <authorList>
            <person name="Valk L.C."/>
        </authorList>
    </citation>
    <scope>NUCLEOTIDE SEQUENCE [LARGE SCALE GENOMIC DNA]</scope>
    <source>
        <strain evidence="1">GalUA</strain>
    </source>
</reference>
<keyword evidence="2" id="KW-1185">Reference proteome</keyword>
<dbReference type="Proteomes" id="UP000461768">
    <property type="component" value="Unassembled WGS sequence"/>
</dbReference>
<protein>
    <recommendedName>
        <fullName evidence="3">Helicase superfamily 3 single-stranded DNA/RNA virus domain-containing protein</fullName>
    </recommendedName>
</protein>
<accession>A0A7V7QHC6</accession>
<dbReference type="AlphaFoldDB" id="A0A7V7QHC6"/>
<proteinExistence type="predicted"/>
<dbReference type="RefSeq" id="WP_151148319.1">
    <property type="nucleotide sequence ID" value="NZ_WAGX01000008.1"/>
</dbReference>